<dbReference type="InterPro" id="IPR041916">
    <property type="entry name" value="Anti_sigma_zinc_sf"/>
</dbReference>
<gene>
    <name evidence="5" type="ORF">DI564_05855</name>
</gene>
<proteinExistence type="predicted"/>
<evidence type="ECO:0008006" key="7">
    <source>
        <dbReference type="Google" id="ProtNLM"/>
    </source>
</evidence>
<organism evidence="5 6">
    <name type="scientific">Rhodanobacter denitrificans</name>
    <dbReference type="NCBI Taxonomy" id="666685"/>
    <lineage>
        <taxon>Bacteria</taxon>
        <taxon>Pseudomonadati</taxon>
        <taxon>Pseudomonadota</taxon>
        <taxon>Gammaproteobacteria</taxon>
        <taxon>Lysobacterales</taxon>
        <taxon>Rhodanobacteraceae</taxon>
        <taxon>Rhodanobacter</taxon>
    </lineage>
</organism>
<keyword evidence="4" id="KW-0472">Membrane</keyword>
<dbReference type="GO" id="GO:0016020">
    <property type="term" value="C:membrane"/>
    <property type="evidence" value="ECO:0007669"/>
    <property type="project" value="UniProtKB-SubCell"/>
</dbReference>
<evidence type="ECO:0000313" key="5">
    <source>
        <dbReference type="EMBL" id="PZQ17334.1"/>
    </source>
</evidence>
<name>A0A2W5KNA9_9GAMM</name>
<comment type="subcellular location">
    <subcellularLocation>
        <location evidence="1">Membrane</location>
        <topology evidence="1">Single-pass membrane protein</topology>
    </subcellularLocation>
</comment>
<dbReference type="Proteomes" id="UP000249046">
    <property type="component" value="Unassembled WGS sequence"/>
</dbReference>
<evidence type="ECO:0000256" key="4">
    <source>
        <dbReference type="ARBA" id="ARBA00023136"/>
    </source>
</evidence>
<dbReference type="AlphaFoldDB" id="A0A2W5KNA9"/>
<dbReference type="GO" id="GO:0016989">
    <property type="term" value="F:sigma factor antagonist activity"/>
    <property type="evidence" value="ECO:0007669"/>
    <property type="project" value="TreeGrafter"/>
</dbReference>
<comment type="caution">
    <text evidence="5">The sequence shown here is derived from an EMBL/GenBank/DDBJ whole genome shotgun (WGS) entry which is preliminary data.</text>
</comment>
<dbReference type="PANTHER" id="PTHR37461:SF1">
    <property type="entry name" value="ANTI-SIGMA-K FACTOR RSKA"/>
    <property type="match status" value="1"/>
</dbReference>
<dbReference type="InterPro" id="IPR051474">
    <property type="entry name" value="Anti-sigma-K/W_factor"/>
</dbReference>
<evidence type="ECO:0000256" key="3">
    <source>
        <dbReference type="ARBA" id="ARBA00022989"/>
    </source>
</evidence>
<evidence type="ECO:0000256" key="1">
    <source>
        <dbReference type="ARBA" id="ARBA00004167"/>
    </source>
</evidence>
<keyword evidence="3" id="KW-1133">Transmembrane helix</keyword>
<accession>A0A2W5KNA9</accession>
<keyword evidence="2" id="KW-0812">Transmembrane</keyword>
<reference evidence="5 6" key="1">
    <citation type="submission" date="2017-08" db="EMBL/GenBank/DDBJ databases">
        <title>Infants hospitalized years apart are colonized by the same room-sourced microbial strains.</title>
        <authorList>
            <person name="Brooks B."/>
            <person name="Olm M.R."/>
            <person name="Firek B.A."/>
            <person name="Baker R."/>
            <person name="Thomas B.C."/>
            <person name="Morowitz M.J."/>
            <person name="Banfield J.F."/>
        </authorList>
    </citation>
    <scope>NUCLEOTIDE SEQUENCE [LARGE SCALE GENOMIC DNA]</scope>
    <source>
        <strain evidence="5">S2_005_003_R2_42</strain>
    </source>
</reference>
<protein>
    <recommendedName>
        <fullName evidence="7">Zinc-finger domain-containing protein</fullName>
    </recommendedName>
</protein>
<sequence length="254" mass="27104">MPPISDEDLILYYYDDGLEPAERAAIAGALSGSPELRARLAALEAVLAAADAAPLPPPDPGLRDRLWSRLEPQLRAEAARHPPRAARRTHAAVRPRRLAAWSAAALLALAVGVGFIAGRHSAPEVDAQAQARADAAALRVLDAYVAAHLRSTEGVLLTAGNGGEAGMLDGNRALAASLVESNRLYARAAERAGDAALADFLQRLEPVLLSLANQTPAATVESDEGLRDYLRETDLLFQVRALQTRLDHTRVQRL</sequence>
<dbReference type="EMBL" id="QFPO01000004">
    <property type="protein sequence ID" value="PZQ17334.1"/>
    <property type="molecule type" value="Genomic_DNA"/>
</dbReference>
<dbReference type="GO" id="GO:0006417">
    <property type="term" value="P:regulation of translation"/>
    <property type="evidence" value="ECO:0007669"/>
    <property type="project" value="TreeGrafter"/>
</dbReference>
<dbReference type="PANTHER" id="PTHR37461">
    <property type="entry name" value="ANTI-SIGMA-K FACTOR RSKA"/>
    <property type="match status" value="1"/>
</dbReference>
<dbReference type="Gene3D" id="1.10.10.1320">
    <property type="entry name" value="Anti-sigma factor, zinc-finger domain"/>
    <property type="match status" value="1"/>
</dbReference>
<evidence type="ECO:0000313" key="6">
    <source>
        <dbReference type="Proteomes" id="UP000249046"/>
    </source>
</evidence>
<evidence type="ECO:0000256" key="2">
    <source>
        <dbReference type="ARBA" id="ARBA00022692"/>
    </source>
</evidence>